<dbReference type="EMBL" id="PELP01000069">
    <property type="protein sequence ID" value="RTH06497.1"/>
    <property type="molecule type" value="Genomic_DNA"/>
</dbReference>
<gene>
    <name evidence="3" type="ORF">CSW47_03305</name>
</gene>
<name>A0A430RFL9_THESC</name>
<dbReference type="PANTHER" id="PTHR36120:SF1">
    <property type="entry name" value="L-FUCOSE ISOMERASE C-TERMINAL DOMAIN-CONTAINING PROTEIN"/>
    <property type="match status" value="1"/>
</dbReference>
<dbReference type="AlphaFoldDB" id="A0A430RFL9"/>
<dbReference type="GO" id="GO:0005737">
    <property type="term" value="C:cytoplasm"/>
    <property type="evidence" value="ECO:0007669"/>
    <property type="project" value="InterPro"/>
</dbReference>
<keyword evidence="1 3" id="KW-0413">Isomerase</keyword>
<proteinExistence type="predicted"/>
<reference evidence="3 4" key="1">
    <citation type="journal article" date="2019" name="Extremophiles">
        <title>Biogeography of thermophiles and predominance of Thermus scotoductus in domestic water heaters.</title>
        <authorList>
            <person name="Wilpiszeski R.L."/>
            <person name="Zhang Z."/>
            <person name="House C.H."/>
        </authorList>
    </citation>
    <scope>NUCLEOTIDE SEQUENCE [LARGE SCALE GENOMIC DNA]</scope>
    <source>
        <strain evidence="3 4">34_S34</strain>
    </source>
</reference>
<protein>
    <submittedName>
        <fullName evidence="3">Fucose isomerase</fullName>
    </submittedName>
</protein>
<keyword evidence="2" id="KW-0119">Carbohydrate metabolism</keyword>
<evidence type="ECO:0000256" key="1">
    <source>
        <dbReference type="ARBA" id="ARBA00023235"/>
    </source>
</evidence>
<evidence type="ECO:0000256" key="2">
    <source>
        <dbReference type="ARBA" id="ARBA00023277"/>
    </source>
</evidence>
<organism evidence="3 4">
    <name type="scientific">Thermus scotoductus</name>
    <dbReference type="NCBI Taxonomy" id="37636"/>
    <lineage>
        <taxon>Bacteria</taxon>
        <taxon>Thermotogati</taxon>
        <taxon>Deinococcota</taxon>
        <taxon>Deinococci</taxon>
        <taxon>Thermales</taxon>
        <taxon>Thermaceae</taxon>
        <taxon>Thermus</taxon>
    </lineage>
</organism>
<dbReference type="GO" id="GO:0005996">
    <property type="term" value="P:monosaccharide metabolic process"/>
    <property type="evidence" value="ECO:0007669"/>
    <property type="project" value="InterPro"/>
</dbReference>
<dbReference type="PANTHER" id="PTHR36120">
    <property type="entry name" value="FUCOSE ISOMERASE"/>
    <property type="match status" value="1"/>
</dbReference>
<accession>A0A430RFL9</accession>
<dbReference type="Proteomes" id="UP000286734">
    <property type="component" value="Unassembled WGS sequence"/>
</dbReference>
<comment type="caution">
    <text evidence="3">The sequence shown here is derived from an EMBL/GenBank/DDBJ whole genome shotgun (WGS) entry which is preliminary data.</text>
</comment>
<sequence length="429" mass="45440">MRPLFRGSRLGLEEAMGHALEEAGRALGLSFAPLGPVRSGEEAQGVARQVKAEGYELLVLGLVTFTTGDVLRPLLELGVPKVLWALPEAWIGGALPQNALCGLNLALSLPSLGPAKWLYGPPDPGGLANALAPTAKAVRGLKVLKEARLLWLGGPAPGFDRFAERPTTGARVEEMDLEAFFAAYEAVAQEEVSRALESWKGLASLGEAGARLARVALALKALVRGYDGVAFRDWPEVPERLGVFPSASLALLADEGLWVAPEGDLMGLLSQLVLRAVGGEDPILLDVVAVREDGVLLWHGGEAPLSWAAGEVHLLPHFNRGLPAVRHMVLRPGPVSALRITGSGLAVLGGRLDGRGGYWGASGWLRDIRWAGEPLGPEAFLGRWLGAGMPHHLVLARGDCGSALLELARWSGLGLVLTGREAVWGVSWR</sequence>
<dbReference type="SUPFAM" id="SSF53743">
    <property type="entry name" value="FucI/AraA N-terminal and middle domains"/>
    <property type="match status" value="1"/>
</dbReference>
<dbReference type="GO" id="GO:0016861">
    <property type="term" value="F:intramolecular oxidoreductase activity, interconverting aldoses and ketoses"/>
    <property type="evidence" value="ECO:0007669"/>
    <property type="project" value="InterPro"/>
</dbReference>
<evidence type="ECO:0000313" key="3">
    <source>
        <dbReference type="EMBL" id="RTH06497.1"/>
    </source>
</evidence>
<dbReference type="InterPro" id="IPR009015">
    <property type="entry name" value="Fucose_isomerase_N/cen_sf"/>
</dbReference>
<evidence type="ECO:0000313" key="4">
    <source>
        <dbReference type="Proteomes" id="UP000286734"/>
    </source>
</evidence>